<accession>A0A4P6XHX9</accession>
<dbReference type="Pfam" id="PF09346">
    <property type="entry name" value="SMI1_KNR4"/>
    <property type="match status" value="1"/>
</dbReference>
<evidence type="ECO:0000313" key="5">
    <source>
        <dbReference type="Proteomes" id="UP000292447"/>
    </source>
</evidence>
<proteinExistence type="inferred from homology"/>
<dbReference type="PIRSF" id="PIRSF017023">
    <property type="entry name" value="KNR4"/>
    <property type="match status" value="1"/>
</dbReference>
<comment type="similarity">
    <text evidence="1">Belongs to the KNR4/SMI1 family.</text>
</comment>
<dbReference type="InterPro" id="IPR037883">
    <property type="entry name" value="Knr4/Smi1-like_sf"/>
</dbReference>
<organism evidence="4 5">
    <name type="scientific">Metschnikowia aff. pulcherrima</name>
    <dbReference type="NCBI Taxonomy" id="2163413"/>
    <lineage>
        <taxon>Eukaryota</taxon>
        <taxon>Fungi</taxon>
        <taxon>Dikarya</taxon>
        <taxon>Ascomycota</taxon>
        <taxon>Saccharomycotina</taxon>
        <taxon>Pichiomycetes</taxon>
        <taxon>Metschnikowiaceae</taxon>
        <taxon>Metschnikowia</taxon>
    </lineage>
</organism>
<dbReference type="SMART" id="SM00860">
    <property type="entry name" value="SMI1_KNR4"/>
    <property type="match status" value="1"/>
</dbReference>
<dbReference type="AlphaFoldDB" id="A0A4P6XHX9"/>
<dbReference type="InterPro" id="IPR009203">
    <property type="entry name" value="Knr4/Smi1"/>
</dbReference>
<feature type="compositionally biased region" description="Polar residues" evidence="2">
    <location>
        <begin position="405"/>
        <end position="427"/>
    </location>
</feature>
<dbReference type="Gene3D" id="3.40.1580.10">
    <property type="entry name" value="SMI1/KNR4-like"/>
    <property type="match status" value="1"/>
</dbReference>
<name>A0A4P6XHX9_9ASCO</name>
<gene>
    <name evidence="4" type="primary">MPUL0B00730</name>
    <name evidence="4" type="ORF">METSCH_B00730</name>
</gene>
<evidence type="ECO:0000256" key="2">
    <source>
        <dbReference type="SAM" id="MobiDB-lite"/>
    </source>
</evidence>
<dbReference type="InterPro" id="IPR051873">
    <property type="entry name" value="KNR4/SMI1_regulator"/>
</dbReference>
<dbReference type="EMBL" id="CP034457">
    <property type="protein sequence ID" value="QBM86882.1"/>
    <property type="molecule type" value="Genomic_DNA"/>
</dbReference>
<dbReference type="STRING" id="2163413.A0A4P6XHX9"/>
<feature type="compositionally biased region" description="Basic and acidic residues" evidence="2">
    <location>
        <begin position="445"/>
        <end position="454"/>
    </location>
</feature>
<feature type="domain" description="Knr4/Smi1-like" evidence="3">
    <location>
        <begin position="133"/>
        <end position="305"/>
    </location>
</feature>
<sequence length="531" mass="58244">MGFMDSVKAFLHSVTTDDHYALYGSPYENSSAGGTLGSQANSSTLRLHELNNSLTHSLMGSRNASSTNIGYRPGMRSSSTNVDNIGSANGGHEMQTFGANGRPPLPSIDSLWDRIEAFLEEEYPELEDSLNSGASSADLNEFEKDLAVGPLPVEVRQFYKRHDGQFRGGKPTGLLMGLTLLDIESVMEEYYIWAKVAEKVERQRLALQHQKQQLANTEGTSTSQTTSEKISNSYLMHQKSIPGDAVQPFYVHRGWVPIARDYVGNLIALDLAPGPAGNRGQIILFGREFDTKVVIAENLQELLFHYVTDLETGNFQIDKSESDNDNGFLDSTREDDYMIGDEDEDNGELSFFDRDGSEFGKSSKRKLSYIEVLKRRALAKYGVARADNFQTAFTPQRIPKRHPQLSGTSNSQRSSTPRTGSSSQLVNVESATDLLKETLISSDLKGDSANKRSGVEAGTMAVGEDDVQNPSLTEEKQVLDSQLNKAGDESAVAPQEDLIGKEEDTETLDVQEVTVSEPASALEDGQTEIAL</sequence>
<dbReference type="GO" id="GO:0070880">
    <property type="term" value="P:fungal-type cell wall beta-glucan biosynthetic process"/>
    <property type="evidence" value="ECO:0007669"/>
    <property type="project" value="TreeGrafter"/>
</dbReference>
<dbReference type="InterPro" id="IPR018958">
    <property type="entry name" value="Knr4/Smi1-like_dom"/>
</dbReference>
<dbReference type="Proteomes" id="UP000292447">
    <property type="component" value="Chromosome II"/>
</dbReference>
<dbReference type="PANTHER" id="PTHR47432:SF1">
    <property type="entry name" value="CELL WALL ASSEMBLY REGULATOR SMI1"/>
    <property type="match status" value="1"/>
</dbReference>
<evidence type="ECO:0000259" key="3">
    <source>
        <dbReference type="SMART" id="SM00860"/>
    </source>
</evidence>
<reference evidence="5" key="1">
    <citation type="submission" date="2019-03" db="EMBL/GenBank/DDBJ databases">
        <title>Snf2 controls pulcherriminic acid biosynthesis and connects pigmentation and antifungal activity of the yeast Metschnikowia pulcherrima.</title>
        <authorList>
            <person name="Gore-Lloyd D."/>
            <person name="Sumann I."/>
            <person name="Brachmann A.O."/>
            <person name="Schneeberger K."/>
            <person name="Ortiz-Merino R.A."/>
            <person name="Moreno-Beltran M."/>
            <person name="Schlaefli M."/>
            <person name="Kirner P."/>
            <person name="Santos Kron A."/>
            <person name="Wolfe K.H."/>
            <person name="Piel J."/>
            <person name="Ahrens C.H."/>
            <person name="Henk D."/>
            <person name="Freimoser F.M."/>
        </authorList>
    </citation>
    <scope>NUCLEOTIDE SEQUENCE [LARGE SCALE GENOMIC DNA]</scope>
    <source>
        <strain evidence="5">APC 1.2</strain>
    </source>
</reference>
<dbReference type="SUPFAM" id="SSF160631">
    <property type="entry name" value="SMI1/KNR4-like"/>
    <property type="match status" value="1"/>
</dbReference>
<keyword evidence="5" id="KW-1185">Reference proteome</keyword>
<feature type="region of interest" description="Disordered" evidence="2">
    <location>
        <begin position="392"/>
        <end position="427"/>
    </location>
</feature>
<evidence type="ECO:0000256" key="1">
    <source>
        <dbReference type="ARBA" id="ARBA00005303"/>
    </source>
</evidence>
<evidence type="ECO:0000313" key="4">
    <source>
        <dbReference type="EMBL" id="QBM86882.1"/>
    </source>
</evidence>
<feature type="region of interest" description="Disordered" evidence="2">
    <location>
        <begin position="445"/>
        <end position="509"/>
    </location>
</feature>
<dbReference type="PANTHER" id="PTHR47432">
    <property type="entry name" value="CELL WALL ASSEMBLY REGULATOR SMI1"/>
    <property type="match status" value="1"/>
</dbReference>
<dbReference type="GO" id="GO:0043332">
    <property type="term" value="C:mating projection tip"/>
    <property type="evidence" value="ECO:0007669"/>
    <property type="project" value="TreeGrafter"/>
</dbReference>
<protein>
    <submittedName>
        <fullName evidence="4">Cell wall assembly regulator SMI1</fullName>
    </submittedName>
</protein>